<proteinExistence type="predicted"/>
<name>A0AAW0CN10_9AGAR</name>
<reference evidence="1 2" key="1">
    <citation type="journal article" date="2024" name="J Genomics">
        <title>Draft genome sequencing and assembly of Favolaschia claudopus CIRM-BRFM 2984 isolated from oak limbs.</title>
        <authorList>
            <person name="Navarro D."/>
            <person name="Drula E."/>
            <person name="Chaduli D."/>
            <person name="Cazenave R."/>
            <person name="Ahrendt S."/>
            <person name="Wang J."/>
            <person name="Lipzen A."/>
            <person name="Daum C."/>
            <person name="Barry K."/>
            <person name="Grigoriev I.V."/>
            <person name="Favel A."/>
            <person name="Rosso M.N."/>
            <person name="Martin F."/>
        </authorList>
    </citation>
    <scope>NUCLEOTIDE SEQUENCE [LARGE SCALE GENOMIC DNA]</scope>
    <source>
        <strain evidence="1 2">CIRM-BRFM 2984</strain>
    </source>
</reference>
<sequence length="115" mass="13064">MGQIQLYSLRHKKSAGVRRIEIRAPANGSQPDLVSVKTDDNGRKHTTRAFNTETAEQLNAWLTGYEAQLRQMSDINFDFSVHVLLLLYKELVEKRVGKKNEGLDDEFWAAVDGTD</sequence>
<accession>A0AAW0CN10</accession>
<organism evidence="1 2">
    <name type="scientific">Favolaschia claudopus</name>
    <dbReference type="NCBI Taxonomy" id="2862362"/>
    <lineage>
        <taxon>Eukaryota</taxon>
        <taxon>Fungi</taxon>
        <taxon>Dikarya</taxon>
        <taxon>Basidiomycota</taxon>
        <taxon>Agaricomycotina</taxon>
        <taxon>Agaricomycetes</taxon>
        <taxon>Agaricomycetidae</taxon>
        <taxon>Agaricales</taxon>
        <taxon>Marasmiineae</taxon>
        <taxon>Mycenaceae</taxon>
        <taxon>Favolaschia</taxon>
    </lineage>
</organism>
<keyword evidence="2" id="KW-1185">Reference proteome</keyword>
<evidence type="ECO:0000313" key="2">
    <source>
        <dbReference type="Proteomes" id="UP001362999"/>
    </source>
</evidence>
<evidence type="ECO:0000313" key="1">
    <source>
        <dbReference type="EMBL" id="KAK7041239.1"/>
    </source>
</evidence>
<dbReference type="AlphaFoldDB" id="A0AAW0CN10"/>
<protein>
    <submittedName>
        <fullName evidence="1">Uncharacterized protein</fullName>
    </submittedName>
</protein>
<dbReference type="Proteomes" id="UP001362999">
    <property type="component" value="Unassembled WGS sequence"/>
</dbReference>
<gene>
    <name evidence="1" type="ORF">R3P38DRAFT_3310005</name>
</gene>
<dbReference type="EMBL" id="JAWWNJ010000014">
    <property type="protein sequence ID" value="KAK7041239.1"/>
    <property type="molecule type" value="Genomic_DNA"/>
</dbReference>
<comment type="caution">
    <text evidence="1">The sequence shown here is derived from an EMBL/GenBank/DDBJ whole genome shotgun (WGS) entry which is preliminary data.</text>
</comment>